<evidence type="ECO:0000313" key="4">
    <source>
        <dbReference type="RefSeq" id="XP_005097370.1"/>
    </source>
</evidence>
<dbReference type="PANTHER" id="PTHR16768">
    <property type="entry name" value="DOWN REGULATED IN RENAL CARCINOMA 1/TU3A"/>
    <property type="match status" value="1"/>
</dbReference>
<feature type="compositionally biased region" description="Basic and acidic residues" evidence="2">
    <location>
        <begin position="165"/>
        <end position="177"/>
    </location>
</feature>
<organism evidence="3 4">
    <name type="scientific">Aplysia californica</name>
    <name type="common">California sea hare</name>
    <dbReference type="NCBI Taxonomy" id="6500"/>
    <lineage>
        <taxon>Eukaryota</taxon>
        <taxon>Metazoa</taxon>
        <taxon>Spiralia</taxon>
        <taxon>Lophotrochozoa</taxon>
        <taxon>Mollusca</taxon>
        <taxon>Gastropoda</taxon>
        <taxon>Heterobranchia</taxon>
        <taxon>Euthyneura</taxon>
        <taxon>Tectipleura</taxon>
        <taxon>Aplysiida</taxon>
        <taxon>Aplysioidea</taxon>
        <taxon>Aplysiidae</taxon>
        <taxon>Aplysia</taxon>
    </lineage>
</organism>
<accession>A0ABM0JMT6</accession>
<keyword evidence="1" id="KW-0175">Coiled coil</keyword>
<sequence>MAAMHKSVHGVKTTEELYSCFPEPDPDYDGPDVPDEEEESGDFPPPPPPLTAEQLSEAVSQAHDSHVANGDIASASDDPASGEEPGMIRPKPLANPCVESRERQALHKELLMNYKIGKDILQKPELNKVLRERRETQRKKEWDEQKVIKDRSSLELKLQERANRMKEEEEKGMKVIQEDTQAPEFVRMHRKITKPGNETEQS</sequence>
<protein>
    <submittedName>
        <fullName evidence="4">Protein FAM107B</fullName>
    </submittedName>
</protein>
<dbReference type="InterPro" id="IPR009533">
    <property type="entry name" value="FAM107"/>
</dbReference>
<dbReference type="Pfam" id="PF06625">
    <property type="entry name" value="DUF1151"/>
    <property type="match status" value="1"/>
</dbReference>
<reference evidence="4" key="1">
    <citation type="submission" date="2025-08" db="UniProtKB">
        <authorList>
            <consortium name="RefSeq"/>
        </authorList>
    </citation>
    <scope>IDENTIFICATION</scope>
</reference>
<dbReference type="GeneID" id="101858934"/>
<evidence type="ECO:0000313" key="3">
    <source>
        <dbReference type="Proteomes" id="UP000694888"/>
    </source>
</evidence>
<name>A0ABM0JMT6_APLCA</name>
<gene>
    <name evidence="4" type="primary">LOC101858934</name>
</gene>
<evidence type="ECO:0000256" key="2">
    <source>
        <dbReference type="SAM" id="MobiDB-lite"/>
    </source>
</evidence>
<dbReference type="Proteomes" id="UP000694888">
    <property type="component" value="Unplaced"/>
</dbReference>
<dbReference type="PANTHER" id="PTHR16768:SF5">
    <property type="entry name" value="FI14214P"/>
    <property type="match status" value="1"/>
</dbReference>
<proteinExistence type="predicted"/>
<feature type="region of interest" description="Disordered" evidence="2">
    <location>
        <begin position="165"/>
        <end position="184"/>
    </location>
</feature>
<feature type="compositionally biased region" description="Acidic residues" evidence="2">
    <location>
        <begin position="24"/>
        <end position="41"/>
    </location>
</feature>
<feature type="region of interest" description="Disordered" evidence="2">
    <location>
        <begin position="1"/>
        <end position="95"/>
    </location>
</feature>
<dbReference type="RefSeq" id="XP_005097370.1">
    <property type="nucleotide sequence ID" value="XM_005097313.3"/>
</dbReference>
<evidence type="ECO:0000256" key="1">
    <source>
        <dbReference type="ARBA" id="ARBA00023054"/>
    </source>
</evidence>
<keyword evidence="3" id="KW-1185">Reference proteome</keyword>